<reference evidence="1" key="1">
    <citation type="submission" date="2020-08" db="EMBL/GenBank/DDBJ databases">
        <title>Multicomponent nature underlies the extraordinary mechanical properties of spider dragline silk.</title>
        <authorList>
            <person name="Kono N."/>
            <person name="Nakamura H."/>
            <person name="Mori M."/>
            <person name="Yoshida Y."/>
            <person name="Ohtoshi R."/>
            <person name="Malay A.D."/>
            <person name="Moran D.A.P."/>
            <person name="Tomita M."/>
            <person name="Numata K."/>
            <person name="Arakawa K."/>
        </authorList>
    </citation>
    <scope>NUCLEOTIDE SEQUENCE</scope>
</reference>
<proteinExistence type="predicted"/>
<protein>
    <submittedName>
        <fullName evidence="1">Uncharacterized protein</fullName>
    </submittedName>
</protein>
<accession>A0A8X6NRC5</accession>
<evidence type="ECO:0000313" key="1">
    <source>
        <dbReference type="EMBL" id="GFT27302.1"/>
    </source>
</evidence>
<gene>
    <name evidence="1" type="ORF">NPIL_311941</name>
</gene>
<sequence length="113" mass="13061">MFYTGCLHRKSVATETVFQKRSCVRLIDSRHFSPSDVGGVLIRWRDEGTSPFQQVPLIISTPAHFYGVRLAREGRLRRYVPLGLHRIYLLSLGKQRVQIFAKDFVFDDGCNNF</sequence>
<dbReference type="AlphaFoldDB" id="A0A8X6NRC5"/>
<evidence type="ECO:0000313" key="2">
    <source>
        <dbReference type="Proteomes" id="UP000887013"/>
    </source>
</evidence>
<name>A0A8X6NRC5_NEPPI</name>
<keyword evidence="2" id="KW-1185">Reference proteome</keyword>
<dbReference type="EMBL" id="BMAW01060662">
    <property type="protein sequence ID" value="GFT27302.1"/>
    <property type="molecule type" value="Genomic_DNA"/>
</dbReference>
<comment type="caution">
    <text evidence="1">The sequence shown here is derived from an EMBL/GenBank/DDBJ whole genome shotgun (WGS) entry which is preliminary data.</text>
</comment>
<dbReference type="Proteomes" id="UP000887013">
    <property type="component" value="Unassembled WGS sequence"/>
</dbReference>
<organism evidence="1 2">
    <name type="scientific">Nephila pilipes</name>
    <name type="common">Giant wood spider</name>
    <name type="synonym">Nephila maculata</name>
    <dbReference type="NCBI Taxonomy" id="299642"/>
    <lineage>
        <taxon>Eukaryota</taxon>
        <taxon>Metazoa</taxon>
        <taxon>Ecdysozoa</taxon>
        <taxon>Arthropoda</taxon>
        <taxon>Chelicerata</taxon>
        <taxon>Arachnida</taxon>
        <taxon>Araneae</taxon>
        <taxon>Araneomorphae</taxon>
        <taxon>Entelegynae</taxon>
        <taxon>Araneoidea</taxon>
        <taxon>Nephilidae</taxon>
        <taxon>Nephila</taxon>
    </lineage>
</organism>